<feature type="binding site" evidence="9">
    <location>
        <position position="38"/>
    </location>
    <ligand>
        <name>NADPH</name>
        <dbReference type="ChEBI" id="CHEBI:57783"/>
    </ligand>
</feature>
<evidence type="ECO:0000313" key="13">
    <source>
        <dbReference type="EMBL" id="QHQ34715.1"/>
    </source>
</evidence>
<keyword evidence="6 9" id="KW-0464">Manganese</keyword>
<feature type="domain" description="DXP reductoisomerase C-terminal" evidence="12">
    <location>
        <begin position="260"/>
        <end position="381"/>
    </location>
</feature>
<dbReference type="NCBIfam" id="TIGR00243">
    <property type="entry name" value="Dxr"/>
    <property type="match status" value="1"/>
</dbReference>
<keyword evidence="9" id="KW-0460">Magnesium</keyword>
<dbReference type="KEGG" id="amaq:GO499_05665"/>
<dbReference type="InterPro" id="IPR036169">
    <property type="entry name" value="DXPR_C_sf"/>
</dbReference>
<comment type="function">
    <text evidence="9">Catalyzes the NADPH-dependent rearrangement and reduction of 1-deoxy-D-xylulose-5-phosphate (DXP) to 2-C-methyl-D-erythritol 4-phosphate (MEP).</text>
</comment>
<keyword evidence="13" id="KW-0413">Isomerase</keyword>
<dbReference type="GO" id="GO:0030604">
    <property type="term" value="F:1-deoxy-D-xylulose-5-phosphate reductoisomerase activity"/>
    <property type="evidence" value="ECO:0007669"/>
    <property type="project" value="UniProtKB-UniRule"/>
</dbReference>
<evidence type="ECO:0000259" key="11">
    <source>
        <dbReference type="Pfam" id="PF08436"/>
    </source>
</evidence>
<keyword evidence="5 9" id="KW-0560">Oxidoreductase</keyword>
<comment type="catalytic activity">
    <reaction evidence="8">
        <text>2-C-methyl-D-erythritol 4-phosphate + NADP(+) = 1-deoxy-D-xylulose 5-phosphate + NADPH + H(+)</text>
        <dbReference type="Rhea" id="RHEA:13717"/>
        <dbReference type="ChEBI" id="CHEBI:15378"/>
        <dbReference type="ChEBI" id="CHEBI:57783"/>
        <dbReference type="ChEBI" id="CHEBI:57792"/>
        <dbReference type="ChEBI" id="CHEBI:58262"/>
        <dbReference type="ChEBI" id="CHEBI:58349"/>
        <dbReference type="EC" id="1.1.1.267"/>
    </reaction>
    <physiologicalReaction direction="right-to-left" evidence="8">
        <dbReference type="Rhea" id="RHEA:13719"/>
    </physiologicalReaction>
</comment>
<evidence type="ECO:0000256" key="5">
    <source>
        <dbReference type="ARBA" id="ARBA00023002"/>
    </source>
</evidence>
<organism evidence="13 14">
    <name type="scientific">Algicella marina</name>
    <dbReference type="NCBI Taxonomy" id="2683284"/>
    <lineage>
        <taxon>Bacteria</taxon>
        <taxon>Pseudomonadati</taxon>
        <taxon>Pseudomonadota</taxon>
        <taxon>Alphaproteobacteria</taxon>
        <taxon>Rhodobacterales</taxon>
        <taxon>Paracoccaceae</taxon>
        <taxon>Algicella</taxon>
    </lineage>
</organism>
<dbReference type="PANTHER" id="PTHR30525">
    <property type="entry name" value="1-DEOXY-D-XYLULOSE 5-PHOSPHATE REDUCTOISOMERASE"/>
    <property type="match status" value="1"/>
</dbReference>
<evidence type="ECO:0000256" key="4">
    <source>
        <dbReference type="ARBA" id="ARBA00022857"/>
    </source>
</evidence>
<comment type="similarity">
    <text evidence="2 9">Belongs to the DXR family.</text>
</comment>
<dbReference type="Pfam" id="PF08436">
    <property type="entry name" value="DXP_redisom_C"/>
    <property type="match status" value="1"/>
</dbReference>
<feature type="binding site" evidence="9">
    <location>
        <position position="220"/>
    </location>
    <ligand>
        <name>Mn(2+)</name>
        <dbReference type="ChEBI" id="CHEBI:29035"/>
    </ligand>
</feature>
<dbReference type="EMBL" id="CP046620">
    <property type="protein sequence ID" value="QHQ34715.1"/>
    <property type="molecule type" value="Genomic_DNA"/>
</dbReference>
<feature type="binding site" evidence="9">
    <location>
        <position position="198"/>
    </location>
    <ligand>
        <name>1-deoxy-D-xylulose 5-phosphate</name>
        <dbReference type="ChEBI" id="CHEBI:57792"/>
    </ligand>
</feature>
<dbReference type="PIRSF" id="PIRSF006205">
    <property type="entry name" value="Dxp_reductismrs"/>
    <property type="match status" value="1"/>
</dbReference>
<dbReference type="InterPro" id="IPR013644">
    <property type="entry name" value="DXP_reductoisomerase_C"/>
</dbReference>
<evidence type="ECO:0000256" key="1">
    <source>
        <dbReference type="ARBA" id="ARBA00005094"/>
    </source>
</evidence>
<dbReference type="UniPathway" id="UPA00056">
    <property type="reaction ID" value="UER00092"/>
</dbReference>
<feature type="binding site" evidence="9">
    <location>
        <position position="11"/>
    </location>
    <ligand>
        <name>NADPH</name>
        <dbReference type="ChEBI" id="CHEBI:57783"/>
    </ligand>
</feature>
<dbReference type="GO" id="GO:0051484">
    <property type="term" value="P:isopentenyl diphosphate biosynthetic process, methylerythritol 4-phosphate pathway involved in terpenoid biosynthetic process"/>
    <property type="evidence" value="ECO:0007669"/>
    <property type="project" value="TreeGrafter"/>
</dbReference>
<feature type="domain" description="1-deoxy-D-xylulose 5-phosphate reductoisomerase N-terminal" evidence="10">
    <location>
        <begin position="4"/>
        <end position="131"/>
    </location>
</feature>
<feature type="binding site" evidence="9">
    <location>
        <position position="220"/>
    </location>
    <ligand>
        <name>1-deoxy-D-xylulose 5-phosphate</name>
        <dbReference type="ChEBI" id="CHEBI:57792"/>
    </ligand>
</feature>
<evidence type="ECO:0000256" key="7">
    <source>
        <dbReference type="ARBA" id="ARBA00023229"/>
    </source>
</evidence>
<feature type="binding site" evidence="9">
    <location>
        <position position="125"/>
    </location>
    <ligand>
        <name>NADPH</name>
        <dbReference type="ChEBI" id="CHEBI:57783"/>
    </ligand>
</feature>
<feature type="binding site" evidence="9">
    <location>
        <position position="124"/>
    </location>
    <ligand>
        <name>1-deoxy-D-xylulose 5-phosphate</name>
        <dbReference type="ChEBI" id="CHEBI:57792"/>
    </ligand>
</feature>
<keyword evidence="4 9" id="KW-0521">NADP</keyword>
<keyword evidence="14" id="KW-1185">Reference proteome</keyword>
<dbReference type="SUPFAM" id="SSF69055">
    <property type="entry name" value="1-deoxy-D-xylulose-5-phosphate reductoisomerase, C-terminal domain"/>
    <property type="match status" value="1"/>
</dbReference>
<keyword evidence="3 9" id="KW-0479">Metal-binding</keyword>
<dbReference type="Proteomes" id="UP000464495">
    <property type="component" value="Chromosome"/>
</dbReference>
<dbReference type="HAMAP" id="MF_00183">
    <property type="entry name" value="DXP_reductoisom"/>
    <property type="match status" value="1"/>
</dbReference>
<dbReference type="Gene3D" id="3.40.50.720">
    <property type="entry name" value="NAD(P)-binding Rossmann-like Domain"/>
    <property type="match status" value="1"/>
</dbReference>
<feature type="binding site" evidence="9">
    <location>
        <position position="40"/>
    </location>
    <ligand>
        <name>NADPH</name>
        <dbReference type="ChEBI" id="CHEBI:57783"/>
    </ligand>
</feature>
<feature type="binding site" evidence="9">
    <location>
        <position position="151"/>
    </location>
    <ligand>
        <name>1-deoxy-D-xylulose 5-phosphate</name>
        <dbReference type="ChEBI" id="CHEBI:57792"/>
    </ligand>
</feature>
<evidence type="ECO:0000256" key="9">
    <source>
        <dbReference type="HAMAP-Rule" id="MF_00183"/>
    </source>
</evidence>
<feature type="binding site" evidence="9">
    <location>
        <position position="123"/>
    </location>
    <ligand>
        <name>NADPH</name>
        <dbReference type="ChEBI" id="CHEBI:57783"/>
    </ligand>
</feature>
<feature type="binding site" evidence="9">
    <location>
        <position position="13"/>
    </location>
    <ligand>
        <name>NADPH</name>
        <dbReference type="ChEBI" id="CHEBI:57783"/>
    </ligand>
</feature>
<name>A0A6P1SYV9_9RHOB</name>
<dbReference type="GO" id="GO:0016853">
    <property type="term" value="F:isomerase activity"/>
    <property type="evidence" value="ECO:0007669"/>
    <property type="project" value="UniProtKB-KW"/>
</dbReference>
<evidence type="ECO:0000256" key="6">
    <source>
        <dbReference type="ARBA" id="ARBA00023211"/>
    </source>
</evidence>
<dbReference type="SUPFAM" id="SSF55347">
    <property type="entry name" value="Glyceraldehyde-3-phosphate dehydrogenase-like, C-terminal domain"/>
    <property type="match status" value="1"/>
</dbReference>
<dbReference type="Pfam" id="PF13288">
    <property type="entry name" value="DXPR_C"/>
    <property type="match status" value="1"/>
</dbReference>
<evidence type="ECO:0000256" key="3">
    <source>
        <dbReference type="ARBA" id="ARBA00022723"/>
    </source>
</evidence>
<evidence type="ECO:0000256" key="8">
    <source>
        <dbReference type="ARBA" id="ARBA00048543"/>
    </source>
</evidence>
<feature type="binding site" evidence="9">
    <location>
        <position position="149"/>
    </location>
    <ligand>
        <name>Mn(2+)</name>
        <dbReference type="ChEBI" id="CHEBI:29035"/>
    </ligand>
</feature>
<reference evidence="13 14" key="1">
    <citation type="submission" date="2019-12" db="EMBL/GenBank/DDBJ databases">
        <title>Complete genome sequence of Algicella marina strain 9Alg 56(T) isolated from the red alga Tichocarpus crinitus.</title>
        <authorList>
            <person name="Kim S.-G."/>
            <person name="Nedashkovskaya O.I."/>
        </authorList>
    </citation>
    <scope>NUCLEOTIDE SEQUENCE [LARGE SCALE GENOMIC DNA]</scope>
    <source>
        <strain evidence="13 14">9Alg 56</strain>
    </source>
</reference>
<gene>
    <name evidence="9" type="primary">dxr</name>
    <name evidence="13" type="ORF">GO499_05665</name>
</gene>
<evidence type="ECO:0000313" key="14">
    <source>
        <dbReference type="Proteomes" id="UP000464495"/>
    </source>
</evidence>
<dbReference type="PANTHER" id="PTHR30525:SF0">
    <property type="entry name" value="1-DEOXY-D-XYLULOSE 5-PHOSPHATE REDUCTOISOMERASE, CHLOROPLASTIC"/>
    <property type="match status" value="1"/>
</dbReference>
<dbReference type="FunFam" id="3.40.50.720:FF:000045">
    <property type="entry name" value="1-deoxy-D-xylulose 5-phosphate reductoisomerase"/>
    <property type="match status" value="1"/>
</dbReference>
<dbReference type="InterPro" id="IPR013512">
    <property type="entry name" value="DXP_reductoisomerase_N"/>
</dbReference>
<evidence type="ECO:0000259" key="12">
    <source>
        <dbReference type="Pfam" id="PF13288"/>
    </source>
</evidence>
<dbReference type="Gene3D" id="1.10.1740.10">
    <property type="match status" value="1"/>
</dbReference>
<dbReference type="AlphaFoldDB" id="A0A6P1SYV9"/>
<comment type="cofactor">
    <cofactor evidence="9">
        <name>Mg(2+)</name>
        <dbReference type="ChEBI" id="CHEBI:18420"/>
    </cofactor>
    <cofactor evidence="9">
        <name>Mn(2+)</name>
        <dbReference type="ChEBI" id="CHEBI:29035"/>
    </cofactor>
</comment>
<sequence length="396" mass="41857">MRRVSIFGSTGSIGQNTVDLLQRQGGADVYDVVALTGAGNIKLLAEQARALRAEVAVTALPERLDDLRAALSGSGIAAAAGPEALCEAAARPCDWAMSAIVGAAGLEPGLIAARHGGVLALANKESLVCAGALVEETCAAHGTRLLPVDSEHSAIFQALQGENRAAVERILLTASGGPFRNLTREEMRYVTPKQAMAHPNWEMGARISIDSASMFNKALELIETHVLFDVDPEQIEVVVHPQSIIHSMVGFRDGSIMAQLGPSDMRGAIGYALNFPERAPLPVERLDFATISRLEFVAEDRARFPALRLAREVMAAGGLTGAVFNAAKETALDAFLEHRIGFLDMSDLVTDVLDALGAEAAATAAGYGLAEVMEFDAAARRIAMRRVNGMAATAEM</sequence>
<dbReference type="GO" id="GO:0070402">
    <property type="term" value="F:NADPH binding"/>
    <property type="evidence" value="ECO:0007669"/>
    <property type="project" value="InterPro"/>
</dbReference>
<feature type="binding site" evidence="9">
    <location>
        <position position="12"/>
    </location>
    <ligand>
        <name>NADPH</name>
        <dbReference type="ChEBI" id="CHEBI:57783"/>
    </ligand>
</feature>
<protein>
    <recommendedName>
        <fullName evidence="9">1-deoxy-D-xylulose 5-phosphate reductoisomerase</fullName>
        <shortName evidence="9">DXP reductoisomerase</shortName>
        <ecNumber evidence="9">1.1.1.267</ecNumber>
    </recommendedName>
    <alternativeName>
        <fullName evidence="9">1-deoxyxylulose-5-phosphate reductoisomerase</fullName>
    </alternativeName>
    <alternativeName>
        <fullName evidence="9">2-C-methyl-D-erythritol 4-phosphate synthase</fullName>
    </alternativeName>
</protein>
<feature type="binding site" evidence="9">
    <location>
        <position position="211"/>
    </location>
    <ligand>
        <name>1-deoxy-D-xylulose 5-phosphate</name>
        <dbReference type="ChEBI" id="CHEBI:57792"/>
    </ligand>
</feature>
<dbReference type="InterPro" id="IPR003821">
    <property type="entry name" value="DXP_reductoisomerase"/>
</dbReference>
<feature type="binding site" evidence="9">
    <location>
        <position position="217"/>
    </location>
    <ligand>
        <name>1-deoxy-D-xylulose 5-phosphate</name>
        <dbReference type="ChEBI" id="CHEBI:57792"/>
    </ligand>
</feature>
<keyword evidence="7 9" id="KW-0414">Isoprene biosynthesis</keyword>
<comment type="caution">
    <text evidence="9">Lacks conserved residue(s) required for the propagation of feature annotation.</text>
</comment>
<dbReference type="EC" id="1.1.1.267" evidence="9"/>
<feature type="binding site" evidence="9">
    <location>
        <position position="151"/>
    </location>
    <ligand>
        <name>Mn(2+)</name>
        <dbReference type="ChEBI" id="CHEBI:29035"/>
    </ligand>
</feature>
<proteinExistence type="inferred from homology"/>
<feature type="binding site" evidence="9">
    <location>
        <position position="150"/>
    </location>
    <ligand>
        <name>1-deoxy-D-xylulose 5-phosphate</name>
        <dbReference type="ChEBI" id="CHEBI:57792"/>
    </ligand>
</feature>
<feature type="binding site" evidence="9">
    <location>
        <position position="175"/>
    </location>
    <ligand>
        <name>1-deoxy-D-xylulose 5-phosphate</name>
        <dbReference type="ChEBI" id="CHEBI:57792"/>
    </ligand>
</feature>
<feature type="binding site" evidence="9">
    <location>
        <position position="10"/>
    </location>
    <ligand>
        <name>NADPH</name>
        <dbReference type="ChEBI" id="CHEBI:57783"/>
    </ligand>
</feature>
<feature type="binding site" evidence="9">
    <location>
        <position position="216"/>
    </location>
    <ligand>
        <name>1-deoxy-D-xylulose 5-phosphate</name>
        <dbReference type="ChEBI" id="CHEBI:57792"/>
    </ligand>
</feature>
<evidence type="ECO:0000259" key="10">
    <source>
        <dbReference type="Pfam" id="PF02670"/>
    </source>
</evidence>
<dbReference type="InterPro" id="IPR036291">
    <property type="entry name" value="NAD(P)-bd_dom_sf"/>
</dbReference>
<accession>A0A6P1SYV9</accession>
<feature type="domain" description="1-deoxy-D-xylulose 5-phosphate reductoisomerase C-terminal" evidence="11">
    <location>
        <begin position="145"/>
        <end position="228"/>
    </location>
</feature>
<dbReference type="SUPFAM" id="SSF51735">
    <property type="entry name" value="NAD(P)-binding Rossmann-fold domains"/>
    <property type="match status" value="1"/>
</dbReference>
<dbReference type="GO" id="GO:0030145">
    <property type="term" value="F:manganese ion binding"/>
    <property type="evidence" value="ECO:0007669"/>
    <property type="project" value="TreeGrafter"/>
</dbReference>
<dbReference type="InterPro" id="IPR026877">
    <property type="entry name" value="DXPR_C"/>
</dbReference>
<dbReference type="RefSeq" id="WP_161861284.1">
    <property type="nucleotide sequence ID" value="NZ_CP046620.1"/>
</dbReference>
<dbReference type="Pfam" id="PF02670">
    <property type="entry name" value="DXP_reductoisom"/>
    <property type="match status" value="1"/>
</dbReference>
<feature type="binding site" evidence="9">
    <location>
        <position position="204"/>
    </location>
    <ligand>
        <name>NADPH</name>
        <dbReference type="ChEBI" id="CHEBI:57783"/>
    </ligand>
</feature>
<comment type="pathway">
    <text evidence="1 9">Isoprenoid biosynthesis; isopentenyl diphosphate biosynthesis via DXP pathway; isopentenyl diphosphate from 1-deoxy-D-xylulose 5-phosphate: step 1/6.</text>
</comment>
<evidence type="ECO:0000256" key="2">
    <source>
        <dbReference type="ARBA" id="ARBA00006825"/>
    </source>
</evidence>